<dbReference type="EMBL" id="FUZU01000002">
    <property type="protein sequence ID" value="SKC78004.1"/>
    <property type="molecule type" value="Genomic_DNA"/>
</dbReference>
<dbReference type="GO" id="GO:0004252">
    <property type="term" value="F:serine-type endopeptidase activity"/>
    <property type="evidence" value="ECO:0007669"/>
    <property type="project" value="UniProtKB-UniRule"/>
</dbReference>
<evidence type="ECO:0000313" key="8">
    <source>
        <dbReference type="EMBL" id="SKC78004.1"/>
    </source>
</evidence>
<dbReference type="Gene3D" id="3.40.50.200">
    <property type="entry name" value="Peptidase S8/S53 domain"/>
    <property type="match status" value="2"/>
</dbReference>
<dbReference type="InterPro" id="IPR034080">
    <property type="entry name" value="Protease_P7-like_dom"/>
</dbReference>
<feature type="active site" description="Charge relay system" evidence="5">
    <location>
        <position position="304"/>
    </location>
</feature>
<reference evidence="8 9" key="1">
    <citation type="submission" date="2017-02" db="EMBL/GenBank/DDBJ databases">
        <authorList>
            <person name="Peterson S.W."/>
        </authorList>
    </citation>
    <scope>NUCLEOTIDE SEQUENCE [LARGE SCALE GENOMIC DNA]</scope>
    <source>
        <strain evidence="8 9">DSM 25262</strain>
    </source>
</reference>
<dbReference type="InterPro" id="IPR051048">
    <property type="entry name" value="Peptidase_S8/S53_subtilisin"/>
</dbReference>
<dbReference type="SUPFAM" id="SSF52743">
    <property type="entry name" value="Subtilisin-like"/>
    <property type="match status" value="1"/>
</dbReference>
<keyword evidence="3 5" id="KW-0378">Hydrolase</keyword>
<feature type="domain" description="Peptidase S8/S53" evidence="7">
    <location>
        <begin position="61"/>
        <end position="507"/>
    </location>
</feature>
<dbReference type="AlphaFoldDB" id="A0A1T5LQ09"/>
<accession>A0A1T5LQ09</accession>
<evidence type="ECO:0000256" key="2">
    <source>
        <dbReference type="ARBA" id="ARBA00022670"/>
    </source>
</evidence>
<name>A0A1T5LQ09_9BACT</name>
<dbReference type="CDD" id="cd07483">
    <property type="entry name" value="Peptidases_S8_Subtilisin_Novo-like"/>
    <property type="match status" value="1"/>
</dbReference>
<dbReference type="PROSITE" id="PS00136">
    <property type="entry name" value="SUBTILASE_ASP"/>
    <property type="match status" value="1"/>
</dbReference>
<dbReference type="PROSITE" id="PS51892">
    <property type="entry name" value="SUBTILASE"/>
    <property type="match status" value="1"/>
</dbReference>
<evidence type="ECO:0000256" key="6">
    <source>
        <dbReference type="RuleBase" id="RU003355"/>
    </source>
</evidence>
<dbReference type="PANTHER" id="PTHR43399">
    <property type="entry name" value="SUBTILISIN-RELATED"/>
    <property type="match status" value="1"/>
</dbReference>
<evidence type="ECO:0000256" key="3">
    <source>
        <dbReference type="ARBA" id="ARBA00022801"/>
    </source>
</evidence>
<proteinExistence type="inferred from homology"/>
<dbReference type="GO" id="GO:0006508">
    <property type="term" value="P:proteolysis"/>
    <property type="evidence" value="ECO:0007669"/>
    <property type="project" value="UniProtKB-KW"/>
</dbReference>
<dbReference type="PROSITE" id="PS00138">
    <property type="entry name" value="SUBTILASE_SER"/>
    <property type="match status" value="1"/>
</dbReference>
<organism evidence="8 9">
    <name type="scientific">Ohtaekwangia koreensis</name>
    <dbReference type="NCBI Taxonomy" id="688867"/>
    <lineage>
        <taxon>Bacteria</taxon>
        <taxon>Pseudomonadati</taxon>
        <taxon>Bacteroidota</taxon>
        <taxon>Cytophagia</taxon>
        <taxon>Cytophagales</taxon>
        <taxon>Fulvivirgaceae</taxon>
        <taxon>Ohtaekwangia</taxon>
    </lineage>
</organism>
<keyword evidence="4 5" id="KW-0720">Serine protease</keyword>
<dbReference type="InterPro" id="IPR023828">
    <property type="entry name" value="Peptidase_S8_Ser-AS"/>
</dbReference>
<keyword evidence="2 5" id="KW-0645">Protease</keyword>
<dbReference type="Pfam" id="PF00082">
    <property type="entry name" value="Peptidase_S8"/>
    <property type="match status" value="1"/>
</dbReference>
<dbReference type="PROSITE" id="PS00137">
    <property type="entry name" value="SUBTILASE_HIS"/>
    <property type="match status" value="1"/>
</dbReference>
<gene>
    <name evidence="8" type="ORF">SAMN05660236_3669</name>
</gene>
<keyword evidence="9" id="KW-1185">Reference proteome</keyword>
<dbReference type="InterPro" id="IPR000209">
    <property type="entry name" value="Peptidase_S8/S53_dom"/>
</dbReference>
<dbReference type="InterPro" id="IPR023827">
    <property type="entry name" value="Peptidase_S8_Asp-AS"/>
</dbReference>
<protein>
    <submittedName>
        <fullName evidence="8">Subtilase family protein</fullName>
    </submittedName>
</protein>
<evidence type="ECO:0000313" key="9">
    <source>
        <dbReference type="Proteomes" id="UP000190961"/>
    </source>
</evidence>
<evidence type="ECO:0000259" key="7">
    <source>
        <dbReference type="Pfam" id="PF00082"/>
    </source>
</evidence>
<evidence type="ECO:0000256" key="4">
    <source>
        <dbReference type="ARBA" id="ARBA00022825"/>
    </source>
</evidence>
<dbReference type="InterPro" id="IPR022398">
    <property type="entry name" value="Peptidase_S8_His-AS"/>
</dbReference>
<dbReference type="InterPro" id="IPR036852">
    <property type="entry name" value="Peptidase_S8/S53_dom_sf"/>
</dbReference>
<evidence type="ECO:0000256" key="1">
    <source>
        <dbReference type="ARBA" id="ARBA00011073"/>
    </source>
</evidence>
<dbReference type="STRING" id="688867.SAMN05660236_3669"/>
<feature type="active site" description="Charge relay system" evidence="5">
    <location>
        <position position="473"/>
    </location>
</feature>
<dbReference type="PRINTS" id="PR00723">
    <property type="entry name" value="SUBTILISIN"/>
</dbReference>
<feature type="active site" description="Charge relay system" evidence="5">
    <location>
        <position position="69"/>
    </location>
</feature>
<evidence type="ECO:0000256" key="5">
    <source>
        <dbReference type="PROSITE-ProRule" id="PRU01240"/>
    </source>
</evidence>
<sequence length="554" mass="61240">MLLAAGSLLGFSSYAFQTETSQEDTITAPSDWFLRDPETDHIQGLSVEKTYNTLLKDKPSKTVLVAVIDSGIDAEHEDLKDIMWVNEDEIPGNGIDDDKNGYIDDINGWNFIGGKKGNVNEDTYEVTREYARLKPKYENIDEKKITKKNKAEYELWKKVQAKYDRDFEFNKTQYEQYNQQYELYTNASATIRFCDSLLQAHTGKPVSKSTLPSINATNDTIRFAKETLSKVLENVDGDILVTEFVDELNGYVSQLKEGVDHYRVAVEYGYNLTFDSRTVIGDDPKNLTEKNYGNNDVEGPDARHGTHVAGIIAANRKNTVGIKGIADNVRIMSVRAVPNGDERDKDIANAILYAVDNGAKVINMSFGKAFSPNKELVDKAVKYAESKGVLLVHAAGNDSDDTDVESNFPNRKFIKGGEAKNWLEIGASSWGADANFVGSFSNYGKKSVDLFSPGVQIYSTTPNNTYEDLQGTSMASPATAGVAAVLFSYFPELTATQVKDIIRQSTRKFDGLKVTKPGTQDQVAFSELSSTGGLVNVYEAVKLAQSLKSKSVEK</sequence>
<dbReference type="PANTHER" id="PTHR43399:SF4">
    <property type="entry name" value="CELL WALL-ASSOCIATED PROTEASE"/>
    <property type="match status" value="1"/>
</dbReference>
<comment type="similarity">
    <text evidence="1 5 6">Belongs to the peptidase S8 family.</text>
</comment>
<dbReference type="InterPro" id="IPR015500">
    <property type="entry name" value="Peptidase_S8_subtilisin-rel"/>
</dbReference>
<dbReference type="Proteomes" id="UP000190961">
    <property type="component" value="Unassembled WGS sequence"/>
</dbReference>